<reference evidence="1 2" key="1">
    <citation type="journal article" date="2022" name="Genome Biol. Evol.">
        <title>The Spruce Budworm Genome: Reconstructing the Evolutionary History of Antifreeze Proteins.</title>
        <authorList>
            <person name="Beliveau C."/>
            <person name="Gagne P."/>
            <person name="Picq S."/>
            <person name="Vernygora O."/>
            <person name="Keeling C.I."/>
            <person name="Pinkney K."/>
            <person name="Doucet D."/>
            <person name="Wen F."/>
            <person name="Johnston J.S."/>
            <person name="Maaroufi H."/>
            <person name="Boyle B."/>
            <person name="Laroche J."/>
            <person name="Dewar K."/>
            <person name="Juretic N."/>
            <person name="Blackburn G."/>
            <person name="Nisole A."/>
            <person name="Brunet B."/>
            <person name="Brandao M."/>
            <person name="Lumley L."/>
            <person name="Duan J."/>
            <person name="Quan G."/>
            <person name="Lucarotti C.J."/>
            <person name="Roe A.D."/>
            <person name="Sperling F.A.H."/>
            <person name="Levesque R.C."/>
            <person name="Cusson M."/>
        </authorList>
    </citation>
    <scope>NUCLEOTIDE SEQUENCE [LARGE SCALE GENOMIC DNA]</scope>
    <source>
        <strain evidence="1">Glfc:IPQL:Cfum</strain>
    </source>
</reference>
<comment type="caution">
    <text evidence="1">The sequence shown here is derived from an EMBL/GenBank/DDBJ whole genome shotgun (WGS) entry which is preliminary data.</text>
</comment>
<accession>A0ACC0JME3</accession>
<dbReference type="Proteomes" id="UP001064048">
    <property type="component" value="Chromosome 11"/>
</dbReference>
<evidence type="ECO:0000313" key="1">
    <source>
        <dbReference type="EMBL" id="KAI8425191.1"/>
    </source>
</evidence>
<proteinExistence type="predicted"/>
<dbReference type="EMBL" id="CM046111">
    <property type="protein sequence ID" value="KAI8425191.1"/>
    <property type="molecule type" value="Genomic_DNA"/>
</dbReference>
<sequence>MLTIAFIFSFYLIPVKQKEVVRAILPCALDNMDSACVTFRCGLQAVLKLREGGAVRHVGVSNVNEEQLARLCAVERPACLQVEVHALCQQPALLTAAARLGVPVVAYSPLGSKALADALAEKTGRSYPSLLSLPAVSRAAAAHARAPAQVLLRHALQRGLAAIPKSTNPARIQENISVWDFELSESEMAELGALDRGEDGRICDFSFFQGIEKHPEFPFKK</sequence>
<evidence type="ECO:0000313" key="2">
    <source>
        <dbReference type="Proteomes" id="UP001064048"/>
    </source>
</evidence>
<organism evidence="1 2">
    <name type="scientific">Choristoneura fumiferana</name>
    <name type="common">Spruce budworm moth</name>
    <name type="synonym">Archips fumiferana</name>
    <dbReference type="NCBI Taxonomy" id="7141"/>
    <lineage>
        <taxon>Eukaryota</taxon>
        <taxon>Metazoa</taxon>
        <taxon>Ecdysozoa</taxon>
        <taxon>Arthropoda</taxon>
        <taxon>Hexapoda</taxon>
        <taxon>Insecta</taxon>
        <taxon>Pterygota</taxon>
        <taxon>Neoptera</taxon>
        <taxon>Endopterygota</taxon>
        <taxon>Lepidoptera</taxon>
        <taxon>Glossata</taxon>
        <taxon>Ditrysia</taxon>
        <taxon>Tortricoidea</taxon>
        <taxon>Tortricidae</taxon>
        <taxon>Tortricinae</taxon>
        <taxon>Choristoneura</taxon>
    </lineage>
</organism>
<protein>
    <submittedName>
        <fullName evidence="1">Uncharacterized protein</fullName>
    </submittedName>
</protein>
<name>A0ACC0JME3_CHOFU</name>
<keyword evidence="2" id="KW-1185">Reference proteome</keyword>
<gene>
    <name evidence="1" type="ORF">MSG28_007015</name>
</gene>